<proteinExistence type="predicted"/>
<dbReference type="Proteomes" id="UP001632037">
    <property type="component" value="Unassembled WGS sequence"/>
</dbReference>
<evidence type="ECO:0000313" key="1">
    <source>
        <dbReference type="EMBL" id="KAL3660225.1"/>
    </source>
</evidence>
<protein>
    <submittedName>
        <fullName evidence="1">Uncharacterized protein</fullName>
    </submittedName>
</protein>
<accession>A0ABD3F091</accession>
<sequence>MAPGAFARYLGIQAGPDVAADEVWNIAVKQLRTRLNLAMKKTLTVEQRAATAAAIILPKLLYIGRHAWPLPATVAWMERHIKNYVWHGAFGFEVTGTRAWLNGDVASLRITEGGLAIPNLRTELMAMAADVVPGWALRGDVIAHIVGAILFATALSGDAPGVYITPEARATLPT</sequence>
<evidence type="ECO:0000313" key="2">
    <source>
        <dbReference type="Proteomes" id="UP001632037"/>
    </source>
</evidence>
<dbReference type="EMBL" id="JBIMZQ010000042">
    <property type="protein sequence ID" value="KAL3660225.1"/>
    <property type="molecule type" value="Genomic_DNA"/>
</dbReference>
<comment type="caution">
    <text evidence="1">The sequence shown here is derived from an EMBL/GenBank/DDBJ whole genome shotgun (WGS) entry which is preliminary data.</text>
</comment>
<name>A0ABD3F091_9STRA</name>
<gene>
    <name evidence="1" type="ORF">V7S43_014756</name>
</gene>
<keyword evidence="2" id="KW-1185">Reference proteome</keyword>
<organism evidence="1 2">
    <name type="scientific">Phytophthora oleae</name>
    <dbReference type="NCBI Taxonomy" id="2107226"/>
    <lineage>
        <taxon>Eukaryota</taxon>
        <taxon>Sar</taxon>
        <taxon>Stramenopiles</taxon>
        <taxon>Oomycota</taxon>
        <taxon>Peronosporomycetes</taxon>
        <taxon>Peronosporales</taxon>
        <taxon>Peronosporaceae</taxon>
        <taxon>Phytophthora</taxon>
    </lineage>
</organism>
<reference evidence="1 2" key="1">
    <citation type="submission" date="2024-09" db="EMBL/GenBank/DDBJ databases">
        <title>Genome sequencing and assembly of Phytophthora oleae, isolate VK10A, causative agent of rot of olive drupes.</title>
        <authorList>
            <person name="Conti Taguali S."/>
            <person name="Riolo M."/>
            <person name="La Spada F."/>
            <person name="Cacciola S.O."/>
            <person name="Dionisio G."/>
        </authorList>
    </citation>
    <scope>NUCLEOTIDE SEQUENCE [LARGE SCALE GENOMIC DNA]</scope>
    <source>
        <strain evidence="1 2">VK10A</strain>
    </source>
</reference>
<dbReference type="AlphaFoldDB" id="A0ABD3F091"/>